<feature type="domain" description="RNA polymerase sigma factor 70 region 4 type 2" evidence="8">
    <location>
        <begin position="111"/>
        <end position="163"/>
    </location>
</feature>
<keyword evidence="5" id="KW-0804">Transcription</keyword>
<dbReference type="RefSeq" id="WP_129579909.1">
    <property type="nucleotide sequence ID" value="NZ_CP012672.1"/>
</dbReference>
<dbReference type="InterPro" id="IPR039425">
    <property type="entry name" value="RNA_pol_sigma-70-like"/>
</dbReference>
<dbReference type="Pfam" id="PF04542">
    <property type="entry name" value="Sigma70_r2"/>
    <property type="match status" value="1"/>
</dbReference>
<evidence type="ECO:0000256" key="2">
    <source>
        <dbReference type="ARBA" id="ARBA00023015"/>
    </source>
</evidence>
<evidence type="ECO:0000256" key="5">
    <source>
        <dbReference type="ARBA" id="ARBA00023163"/>
    </source>
</evidence>
<evidence type="ECO:0000313" key="10">
    <source>
        <dbReference type="Proteomes" id="UP000295497"/>
    </source>
</evidence>
<dbReference type="SUPFAM" id="SSF88946">
    <property type="entry name" value="Sigma2 domain of RNA polymerase sigma factors"/>
    <property type="match status" value="1"/>
</dbReference>
<evidence type="ECO:0000256" key="3">
    <source>
        <dbReference type="ARBA" id="ARBA00023082"/>
    </source>
</evidence>
<evidence type="ECO:0000256" key="4">
    <source>
        <dbReference type="ARBA" id="ARBA00023125"/>
    </source>
</evidence>
<dbReference type="InterPro" id="IPR013324">
    <property type="entry name" value="RNA_pol_sigma_r3/r4-like"/>
</dbReference>
<dbReference type="GO" id="GO:0003677">
    <property type="term" value="F:DNA binding"/>
    <property type="evidence" value="ECO:0007669"/>
    <property type="project" value="UniProtKB-KW"/>
</dbReference>
<gene>
    <name evidence="9" type="ORF">SOCE836_094720</name>
</gene>
<dbReference type="GO" id="GO:0016987">
    <property type="term" value="F:sigma factor activity"/>
    <property type="evidence" value="ECO:0007669"/>
    <property type="project" value="UniProtKB-KW"/>
</dbReference>
<feature type="domain" description="RNA polymerase sigma-70 region 2" evidence="7">
    <location>
        <begin position="12"/>
        <end position="79"/>
    </location>
</feature>
<dbReference type="InterPro" id="IPR014284">
    <property type="entry name" value="RNA_pol_sigma-70_dom"/>
</dbReference>
<dbReference type="Proteomes" id="UP000295497">
    <property type="component" value="Chromosome"/>
</dbReference>
<evidence type="ECO:0000259" key="7">
    <source>
        <dbReference type="Pfam" id="PF04542"/>
    </source>
</evidence>
<feature type="region of interest" description="Disordered" evidence="6">
    <location>
        <begin position="300"/>
        <end position="339"/>
    </location>
</feature>
<evidence type="ECO:0008006" key="11">
    <source>
        <dbReference type="Google" id="ProtNLM"/>
    </source>
</evidence>
<protein>
    <recommendedName>
        <fullName evidence="11">ECF family RNA polymerase sigma factor</fullName>
    </recommendedName>
</protein>
<feature type="compositionally biased region" description="Basic and acidic residues" evidence="6">
    <location>
        <begin position="324"/>
        <end position="339"/>
    </location>
</feature>
<dbReference type="InterPro" id="IPR007627">
    <property type="entry name" value="RNA_pol_sigma70_r2"/>
</dbReference>
<name>A0A4P2R2N2_SORCE</name>
<organism evidence="9 10">
    <name type="scientific">Sorangium cellulosum</name>
    <name type="common">Polyangium cellulosum</name>
    <dbReference type="NCBI Taxonomy" id="56"/>
    <lineage>
        <taxon>Bacteria</taxon>
        <taxon>Pseudomonadati</taxon>
        <taxon>Myxococcota</taxon>
        <taxon>Polyangia</taxon>
        <taxon>Polyangiales</taxon>
        <taxon>Polyangiaceae</taxon>
        <taxon>Sorangium</taxon>
    </lineage>
</organism>
<dbReference type="Gene3D" id="1.10.10.10">
    <property type="entry name" value="Winged helix-like DNA-binding domain superfamily/Winged helix DNA-binding domain"/>
    <property type="match status" value="1"/>
</dbReference>
<evidence type="ECO:0000256" key="6">
    <source>
        <dbReference type="SAM" id="MobiDB-lite"/>
    </source>
</evidence>
<dbReference type="AlphaFoldDB" id="A0A4P2R2N2"/>
<dbReference type="PANTHER" id="PTHR43133:SF8">
    <property type="entry name" value="RNA POLYMERASE SIGMA FACTOR HI_1459-RELATED"/>
    <property type="match status" value="1"/>
</dbReference>
<dbReference type="Pfam" id="PF08281">
    <property type="entry name" value="Sigma70_r4_2"/>
    <property type="match status" value="1"/>
</dbReference>
<evidence type="ECO:0000256" key="1">
    <source>
        <dbReference type="ARBA" id="ARBA00010641"/>
    </source>
</evidence>
<dbReference type="InterPro" id="IPR013249">
    <property type="entry name" value="RNA_pol_sigma70_r4_t2"/>
</dbReference>
<feature type="compositionally biased region" description="Low complexity" evidence="6">
    <location>
        <begin position="306"/>
        <end position="323"/>
    </location>
</feature>
<dbReference type="InterPro" id="IPR013325">
    <property type="entry name" value="RNA_pol_sigma_r2"/>
</dbReference>
<dbReference type="PANTHER" id="PTHR43133">
    <property type="entry name" value="RNA POLYMERASE ECF-TYPE SIGMA FACTO"/>
    <property type="match status" value="1"/>
</dbReference>
<dbReference type="SUPFAM" id="SSF88659">
    <property type="entry name" value="Sigma3 and sigma4 domains of RNA polymerase sigma factors"/>
    <property type="match status" value="1"/>
</dbReference>
<dbReference type="Gene3D" id="1.10.1740.10">
    <property type="match status" value="1"/>
</dbReference>
<keyword evidence="4" id="KW-0238">DNA-binding</keyword>
<dbReference type="InterPro" id="IPR036388">
    <property type="entry name" value="WH-like_DNA-bd_sf"/>
</dbReference>
<dbReference type="NCBIfam" id="TIGR02937">
    <property type="entry name" value="sigma70-ECF"/>
    <property type="match status" value="1"/>
</dbReference>
<evidence type="ECO:0000259" key="8">
    <source>
        <dbReference type="Pfam" id="PF08281"/>
    </source>
</evidence>
<keyword evidence="2" id="KW-0805">Transcription regulation</keyword>
<dbReference type="GO" id="GO:0006352">
    <property type="term" value="P:DNA-templated transcription initiation"/>
    <property type="evidence" value="ECO:0007669"/>
    <property type="project" value="InterPro"/>
</dbReference>
<reference evidence="9 10" key="1">
    <citation type="submission" date="2015-09" db="EMBL/GenBank/DDBJ databases">
        <title>Sorangium comparison.</title>
        <authorList>
            <person name="Zaburannyi N."/>
            <person name="Bunk B."/>
            <person name="Overmann J."/>
            <person name="Mueller R."/>
        </authorList>
    </citation>
    <scope>NUCLEOTIDE SEQUENCE [LARGE SCALE GENOMIC DNA]</scope>
    <source>
        <strain evidence="9 10">So ce836</strain>
    </source>
</reference>
<proteinExistence type="inferred from homology"/>
<keyword evidence="3" id="KW-0731">Sigma factor</keyword>
<evidence type="ECO:0000313" key="9">
    <source>
        <dbReference type="EMBL" id="AUX37250.1"/>
    </source>
</evidence>
<comment type="similarity">
    <text evidence="1">Belongs to the sigma-70 factor family. ECF subfamily.</text>
</comment>
<dbReference type="EMBL" id="CP012672">
    <property type="protein sequence ID" value="AUX37250.1"/>
    <property type="molecule type" value="Genomic_DNA"/>
</dbReference>
<accession>A0A4P2R2N2</accession>
<sequence length="393" mass="42507">MGSDNALFETIWRTHREMLATYLLRLGVARQDLDDLMQEVLQGAYLGLRRFNPELGTLRAWLISIATHHFSHYRDRAHRRREELWSPEGFEPLVEESPSSESRAIDDDRHKALDALLAELRPQRRCILVAHDILEMEMGEIAQALAIPVNTAWSRLRLARRDLEAADARRRARWRRRGWDETPVVLPAFVEGGQPASLLRDVLRDRIGGWLLRRFGDLGAGAPASAGTWGTAALGVAKPLCAAAAAGAVLAAGAALPSAGPAPARAQAGIGLHAALARRALDGAPPATGRHDGAAHRVELAEAEESSAPPAAATATGAAASAAARRDRARPGDGGARLEEHRLVEEAAVALRAGHLAEAAELLTRHARRFPRGKLAERREALLRELDAGSSTR</sequence>